<dbReference type="EC" id="3.2.1.177" evidence="5"/>
<feature type="domain" description="Glycoside hydrolase family 31 TIM barrel" evidence="6">
    <location>
        <begin position="258"/>
        <end position="570"/>
    </location>
</feature>
<name>A0A6J6EYX4_9ZZZZ</name>
<dbReference type="SUPFAM" id="SSF74650">
    <property type="entry name" value="Galactose mutarotase-like"/>
    <property type="match status" value="1"/>
</dbReference>
<dbReference type="GO" id="GO:0030246">
    <property type="term" value="F:carbohydrate binding"/>
    <property type="evidence" value="ECO:0007669"/>
    <property type="project" value="InterPro"/>
</dbReference>
<dbReference type="EMBL" id="CAEZTX010000041">
    <property type="protein sequence ID" value="CAB4581751.1"/>
    <property type="molecule type" value="Genomic_DNA"/>
</dbReference>
<dbReference type="SUPFAM" id="SSF51011">
    <property type="entry name" value="Glycosyl hydrolase domain"/>
    <property type="match status" value="1"/>
</dbReference>
<evidence type="ECO:0000256" key="2">
    <source>
        <dbReference type="ARBA" id="ARBA00022801"/>
    </source>
</evidence>
<dbReference type="AlphaFoldDB" id="A0A6J6EYX4"/>
<evidence type="ECO:0000256" key="3">
    <source>
        <dbReference type="ARBA" id="ARBA00023295"/>
    </source>
</evidence>
<dbReference type="NCBIfam" id="NF007940">
    <property type="entry name" value="PRK10658.1"/>
    <property type="match status" value="1"/>
</dbReference>
<protein>
    <recommendedName>
        <fullName evidence="5">alpha-D-xyloside xylohydrolase</fullName>
        <ecNumber evidence="5">3.2.1.177</ecNumber>
    </recommendedName>
</protein>
<evidence type="ECO:0000256" key="1">
    <source>
        <dbReference type="ARBA" id="ARBA00007806"/>
    </source>
</evidence>
<dbReference type="CDD" id="cd06593">
    <property type="entry name" value="GH31_xylosidase_YicI"/>
    <property type="match status" value="1"/>
</dbReference>
<gene>
    <name evidence="9" type="ORF">UFOPK1755_00570</name>
    <name evidence="10" type="ORF">UFOPK2155_00681</name>
</gene>
<comment type="catalytic activity">
    <reaction evidence="4">
        <text>Hydrolysis of terminal, non-reducing alpha-D-xylose residues with release of alpha-D-xylose.</text>
        <dbReference type="EC" id="3.2.1.177"/>
    </reaction>
</comment>
<dbReference type="PANTHER" id="PTHR43053">
    <property type="entry name" value="GLYCOSIDASE FAMILY 31"/>
    <property type="match status" value="1"/>
</dbReference>
<dbReference type="EMBL" id="CAEZVX010000096">
    <property type="protein sequence ID" value="CAB4642641.1"/>
    <property type="molecule type" value="Genomic_DNA"/>
</dbReference>
<keyword evidence="2" id="KW-0378">Hydrolase</keyword>
<evidence type="ECO:0000259" key="6">
    <source>
        <dbReference type="Pfam" id="PF01055"/>
    </source>
</evidence>
<dbReference type="GO" id="GO:0005975">
    <property type="term" value="P:carbohydrate metabolic process"/>
    <property type="evidence" value="ECO:0007669"/>
    <property type="project" value="InterPro"/>
</dbReference>
<dbReference type="InterPro" id="IPR000322">
    <property type="entry name" value="Glyco_hydro_31_TIM"/>
</dbReference>
<accession>A0A6J6EYX4</accession>
<keyword evidence="3" id="KW-0326">Glycosidase</keyword>
<dbReference type="InterPro" id="IPR048395">
    <property type="entry name" value="Glyco_hydro_31_C"/>
</dbReference>
<proteinExistence type="inferred from homology"/>
<comment type="similarity">
    <text evidence="1">Belongs to the glycosyl hydrolase 31 family.</text>
</comment>
<evidence type="ECO:0000313" key="10">
    <source>
        <dbReference type="EMBL" id="CAB4642641.1"/>
    </source>
</evidence>
<dbReference type="Pfam" id="PF01055">
    <property type="entry name" value="Glyco_hydro_31_2nd"/>
    <property type="match status" value="1"/>
</dbReference>
<dbReference type="InterPro" id="IPR013780">
    <property type="entry name" value="Glyco_hydro_b"/>
</dbReference>
<sequence length="677" mass="76177">MRFTNGFWLLREGVRAYYGKTAHRIDRTDSGLTIFSPSKVIADRGDTLNIPLLTTRLHSPMKNIIGMKVTHHEGGIDRGPHFELASDGSMLQVSQSGTTYSASNGDLSAAITEGTNFHLAISADGKELTRVAEKGIAWMDHNGDPYINIQLNLAVGELVYGLGEHFTPFVKNGQVIEIWNEDGGTASEQAYKNIPFYMTNRGYGIFINHTGKVSLEIGTEVVDKVQISVPGEELEIFFIYGANPREIIKRYTDFLGKPAKVPDWSFGLWLSTSFTTNYDEATVNSFLDGMAEREIPVSAFHFDCFWMKEFSWSDFEWDSAVFPDPAGLIKRLHDKGYRVCVWTNPYIAQMSSLFPEAKEKGYLIKRPDGSVWQWDLWQPGMAIVDFTNPDACTWYQSKLQKLIDIGVDSFKTDFGERIPTDVIYSDGSDPMLMHNYYPYLYNKTVFELLERKPNKETVVFARSATAGCQKFPIHWGGDNESTFESMAGTLRGGLSMALSGFGYWSHDIGGFEGTPNPDVFKRWVAFGLLSSHSRLHGSGSYRVPWLIDDEASVVTKFFTDLKISLMPYILKMSEIVHTQGVPMMRPMMMEFPEDPSCLYLDRQYMLGDSLLVAPIFNSDGVADFYLPEGTWISLITGESVTGGTWRSEKHGYTSLPLYVRESSLTQNGAELNPLLKR</sequence>
<dbReference type="GO" id="GO:0061634">
    <property type="term" value="F:alpha-D-xyloside xylohydrolase"/>
    <property type="evidence" value="ECO:0007669"/>
    <property type="project" value="UniProtKB-EC"/>
</dbReference>
<dbReference type="FunFam" id="3.20.20.80:FF:000053">
    <property type="entry name" value="Alpha-xylosidase YicI"/>
    <property type="match status" value="1"/>
</dbReference>
<evidence type="ECO:0000256" key="5">
    <source>
        <dbReference type="ARBA" id="ARBA00066962"/>
    </source>
</evidence>
<feature type="domain" description="Glycoside hydrolase family 31 N-terminal" evidence="7">
    <location>
        <begin position="60"/>
        <end position="214"/>
    </location>
</feature>
<evidence type="ECO:0000256" key="4">
    <source>
        <dbReference type="ARBA" id="ARBA00052064"/>
    </source>
</evidence>
<organism evidence="9">
    <name type="scientific">freshwater metagenome</name>
    <dbReference type="NCBI Taxonomy" id="449393"/>
    <lineage>
        <taxon>unclassified sequences</taxon>
        <taxon>metagenomes</taxon>
        <taxon>ecological metagenomes</taxon>
    </lineage>
</organism>
<evidence type="ECO:0000259" key="7">
    <source>
        <dbReference type="Pfam" id="PF13802"/>
    </source>
</evidence>
<dbReference type="Pfam" id="PF13802">
    <property type="entry name" value="Gal_mutarotas_2"/>
    <property type="match status" value="1"/>
</dbReference>
<dbReference type="CDD" id="cd14752">
    <property type="entry name" value="GH31_N"/>
    <property type="match status" value="1"/>
</dbReference>
<feature type="domain" description="Glycosyl hydrolase family 31 C-terminal" evidence="8">
    <location>
        <begin position="580"/>
        <end position="663"/>
    </location>
</feature>
<dbReference type="Gene3D" id="2.60.40.1760">
    <property type="entry name" value="glycosyl hydrolase (family 31)"/>
    <property type="match status" value="1"/>
</dbReference>
<dbReference type="Gene3D" id="3.20.20.80">
    <property type="entry name" value="Glycosidases"/>
    <property type="match status" value="1"/>
</dbReference>
<dbReference type="SUPFAM" id="SSF51445">
    <property type="entry name" value="(Trans)glycosidases"/>
    <property type="match status" value="1"/>
</dbReference>
<dbReference type="PANTHER" id="PTHR43053:SF4">
    <property type="entry name" value="MYOGENESIS-REGULATING GLYCOSIDASE"/>
    <property type="match status" value="1"/>
</dbReference>
<dbReference type="InterPro" id="IPR025887">
    <property type="entry name" value="Glyco_hydro_31_N_dom"/>
</dbReference>
<dbReference type="InterPro" id="IPR050985">
    <property type="entry name" value="Alpha-glycosidase_related"/>
</dbReference>
<reference evidence="9" key="1">
    <citation type="submission" date="2020-05" db="EMBL/GenBank/DDBJ databases">
        <authorList>
            <person name="Chiriac C."/>
            <person name="Salcher M."/>
            <person name="Ghai R."/>
            <person name="Kavagutti S V."/>
        </authorList>
    </citation>
    <scope>NUCLEOTIDE SEQUENCE</scope>
</reference>
<dbReference type="Gene3D" id="2.60.40.1180">
    <property type="entry name" value="Golgi alpha-mannosidase II"/>
    <property type="match status" value="1"/>
</dbReference>
<dbReference type="InterPro" id="IPR011013">
    <property type="entry name" value="Gal_mutarotase_sf_dom"/>
</dbReference>
<evidence type="ECO:0000313" key="9">
    <source>
        <dbReference type="EMBL" id="CAB4581751.1"/>
    </source>
</evidence>
<dbReference type="InterPro" id="IPR017853">
    <property type="entry name" value="GH"/>
</dbReference>
<evidence type="ECO:0000259" key="8">
    <source>
        <dbReference type="Pfam" id="PF21365"/>
    </source>
</evidence>
<dbReference type="Pfam" id="PF21365">
    <property type="entry name" value="Glyco_hydro_31_3rd"/>
    <property type="match status" value="1"/>
</dbReference>